<dbReference type="PROSITE" id="PS51184">
    <property type="entry name" value="JMJC"/>
    <property type="match status" value="1"/>
</dbReference>
<keyword evidence="5" id="KW-1185">Reference proteome</keyword>
<dbReference type="RefSeq" id="XP_005107933.2">
    <property type="nucleotide sequence ID" value="XM_005107876.3"/>
</dbReference>
<evidence type="ECO:0000313" key="6">
    <source>
        <dbReference type="RefSeq" id="XP_005107933.2"/>
    </source>
</evidence>
<name>A0ABM0K3J4_APLCA</name>
<dbReference type="InterPro" id="IPR003347">
    <property type="entry name" value="JmjC_dom"/>
</dbReference>
<dbReference type="PANTHER" id="PTHR12480">
    <property type="entry name" value="ARGININE DEMETHYLASE AND LYSYL-HYDROXYLASE JMJD"/>
    <property type="match status" value="1"/>
</dbReference>
<comment type="similarity">
    <text evidence="1">Belongs to the JMJD6 family.</text>
</comment>
<dbReference type="InterPro" id="IPR050910">
    <property type="entry name" value="JMJD6_ArgDemeth/LysHydrox"/>
</dbReference>
<dbReference type="PANTHER" id="PTHR12480:SF6">
    <property type="entry name" value="2-OXOGLUTARATE AND IRON-DEPENDENT OXYGENASE JMJD4"/>
    <property type="match status" value="1"/>
</dbReference>
<proteinExistence type="inferred from homology"/>
<dbReference type="GeneID" id="101864550"/>
<dbReference type="Gene3D" id="2.60.120.650">
    <property type="entry name" value="Cupin"/>
    <property type="match status" value="1"/>
</dbReference>
<dbReference type="SMART" id="SM00558">
    <property type="entry name" value="JmjC"/>
    <property type="match status" value="1"/>
</dbReference>
<accession>A0ABM0K3J4</accession>
<protein>
    <recommendedName>
        <fullName evidence="3">Jumonji domain-containing protein 4</fullName>
    </recommendedName>
</protein>
<evidence type="ECO:0000256" key="2">
    <source>
        <dbReference type="ARBA" id="ARBA00047762"/>
    </source>
</evidence>
<dbReference type="SUPFAM" id="SSF51197">
    <property type="entry name" value="Clavaminate synthase-like"/>
    <property type="match status" value="1"/>
</dbReference>
<evidence type="ECO:0000259" key="4">
    <source>
        <dbReference type="PROSITE" id="PS51184"/>
    </source>
</evidence>
<dbReference type="Pfam" id="PF02373">
    <property type="entry name" value="JmjC"/>
    <property type="match status" value="1"/>
</dbReference>
<sequence length="567" mass="64626">MKALQKSLSIFQIINICTPRFIICKKEWFSRCSVQSERLEIEMMSDTDDIAEICLQSSLTSKTWDPGDGVISEAIYFDHLPSYEQMFQKILLKNQLCIIGPFVTAAWPSRQLWVQKNGTPNFEYIGKHFGDATAPVADCSGEEFCSHPKSEMKVQEFLTYWQDYAEKGYPANEKCLYLKDWHFTRDFPDSKVYTPPAFLCSDWINEFWDSAVEETAEDDYKFVYMGPRNSWTPFHADVLHSYSWSANICGRKMWIFYPPGAEAGLRDRHGQLVFDLRSSELKDDLTFSNASRSSGAAITVIQEPGEIIFVPSGWHHQVFNLEDTISINHNWTNGCGAHLSWAFLKSRLTAVQKEIEDCRAMDDWDLHCQLILKSDSGMDYKDFFNFLSVIAEHRILALRQECVTDVCDRNGSRSWNQRPGKESGRCCLCLLTSEQFCGAVSGSESTHEDVCDGGNAHASRRTYSPCKDEAHIDVAPSELSSPAQRHAEELAEKKRISDILTVGGNNHLNCPHWAHSGPNLAVFDLRRIKVIVHNMLEQSEFKAVLPQLTSEPRELILNIDKVLDCHR</sequence>
<organism evidence="5 6">
    <name type="scientific">Aplysia californica</name>
    <name type="common">California sea hare</name>
    <dbReference type="NCBI Taxonomy" id="6500"/>
    <lineage>
        <taxon>Eukaryota</taxon>
        <taxon>Metazoa</taxon>
        <taxon>Spiralia</taxon>
        <taxon>Lophotrochozoa</taxon>
        <taxon>Mollusca</taxon>
        <taxon>Gastropoda</taxon>
        <taxon>Heterobranchia</taxon>
        <taxon>Euthyneura</taxon>
        <taxon>Tectipleura</taxon>
        <taxon>Aplysiida</taxon>
        <taxon>Aplysioidea</taxon>
        <taxon>Aplysiidae</taxon>
        <taxon>Aplysia</taxon>
    </lineage>
</organism>
<comment type="catalytic activity">
    <reaction evidence="2">
        <text>L-lysyl-[protein] + 2-oxoglutarate + O2 = 4-hydroxy-L-lysyl-[protein] + succinate + CO2</text>
        <dbReference type="Rhea" id="RHEA:57156"/>
        <dbReference type="Rhea" id="RHEA-COMP:9752"/>
        <dbReference type="Rhea" id="RHEA-COMP:15084"/>
        <dbReference type="ChEBI" id="CHEBI:15379"/>
        <dbReference type="ChEBI" id="CHEBI:16526"/>
        <dbReference type="ChEBI" id="CHEBI:16810"/>
        <dbReference type="ChEBI" id="CHEBI:29969"/>
        <dbReference type="ChEBI" id="CHEBI:30031"/>
        <dbReference type="ChEBI" id="CHEBI:141495"/>
    </reaction>
</comment>
<evidence type="ECO:0000256" key="3">
    <source>
        <dbReference type="ARBA" id="ARBA00082904"/>
    </source>
</evidence>
<evidence type="ECO:0000313" key="5">
    <source>
        <dbReference type="Proteomes" id="UP000694888"/>
    </source>
</evidence>
<dbReference type="Proteomes" id="UP000694888">
    <property type="component" value="Unplaced"/>
</dbReference>
<reference evidence="6" key="1">
    <citation type="submission" date="2025-08" db="UniProtKB">
        <authorList>
            <consortium name="RefSeq"/>
        </authorList>
    </citation>
    <scope>IDENTIFICATION</scope>
</reference>
<evidence type="ECO:0000256" key="1">
    <source>
        <dbReference type="ARBA" id="ARBA00038068"/>
    </source>
</evidence>
<gene>
    <name evidence="6" type="primary">LOC101864550</name>
</gene>
<feature type="domain" description="JmjC" evidence="4">
    <location>
        <begin position="184"/>
        <end position="348"/>
    </location>
</feature>